<dbReference type="PANTHER" id="PTHR14087">
    <property type="entry name" value="THYMOCYTE NUCLEAR PROTEIN 1"/>
    <property type="match status" value="1"/>
</dbReference>
<evidence type="ECO:0000313" key="2">
    <source>
        <dbReference type="EMBL" id="VCU07390.1"/>
    </source>
</evidence>
<sequence>MAYWLVKSEPSTWSWDDQVKRGAKGEPWTGVRNHTAKLNLMKMKVGDRAFFYHSVDEKRIVGIVEVARGHYPDPTAEPGSPWVVVDVRAVEPLKTPVTLADVKAEKSLAEMALLKQSRLSVQPVTAAEWKTLCRMGGVKS</sequence>
<name>A0A3S4AYM5_9BRAD</name>
<dbReference type="Proteomes" id="UP000289200">
    <property type="component" value="Unassembled WGS sequence"/>
</dbReference>
<dbReference type="RefSeq" id="WP_129607592.1">
    <property type="nucleotide sequence ID" value="NZ_UWOC01000027.1"/>
</dbReference>
<dbReference type="AlphaFoldDB" id="A0A3S4AYM5"/>
<dbReference type="InterPro" id="IPR047197">
    <property type="entry name" value="THYN1-like_EVE"/>
</dbReference>
<dbReference type="CDD" id="cd21133">
    <property type="entry name" value="EVE"/>
    <property type="match status" value="1"/>
</dbReference>
<dbReference type="Gene3D" id="3.10.590.10">
    <property type="entry name" value="ph1033 like domains"/>
    <property type="match status" value="1"/>
</dbReference>
<dbReference type="PANTHER" id="PTHR14087:SF7">
    <property type="entry name" value="THYMOCYTE NUCLEAR PROTEIN 1"/>
    <property type="match status" value="1"/>
</dbReference>
<organism evidence="2 3">
    <name type="scientific">Rhodoplanes serenus</name>
    <dbReference type="NCBI Taxonomy" id="200615"/>
    <lineage>
        <taxon>Bacteria</taxon>
        <taxon>Pseudomonadati</taxon>
        <taxon>Pseudomonadota</taxon>
        <taxon>Alphaproteobacteria</taxon>
        <taxon>Hyphomicrobiales</taxon>
        <taxon>Nitrobacteraceae</taxon>
        <taxon>Rhodoplanes</taxon>
    </lineage>
</organism>
<protein>
    <recommendedName>
        <fullName evidence="1">EVE domain-containing protein</fullName>
    </recommendedName>
</protein>
<dbReference type="InterPro" id="IPR002740">
    <property type="entry name" value="EVE_domain"/>
</dbReference>
<gene>
    <name evidence="2" type="ORF">RHODGE_RHODGE_00486</name>
</gene>
<dbReference type="OrthoDB" id="9791347at2"/>
<dbReference type="InterPro" id="IPR015947">
    <property type="entry name" value="PUA-like_sf"/>
</dbReference>
<accession>A0A3S4AYM5</accession>
<keyword evidence="3" id="KW-1185">Reference proteome</keyword>
<dbReference type="SUPFAM" id="SSF88697">
    <property type="entry name" value="PUA domain-like"/>
    <property type="match status" value="1"/>
</dbReference>
<dbReference type="Pfam" id="PF01878">
    <property type="entry name" value="EVE"/>
    <property type="match status" value="1"/>
</dbReference>
<evidence type="ECO:0000313" key="3">
    <source>
        <dbReference type="Proteomes" id="UP000289200"/>
    </source>
</evidence>
<evidence type="ECO:0000259" key="1">
    <source>
        <dbReference type="Pfam" id="PF01878"/>
    </source>
</evidence>
<comment type="caution">
    <text evidence="2">The sequence shown here is derived from an EMBL/GenBank/DDBJ whole genome shotgun (WGS) entry which is preliminary data.</text>
</comment>
<dbReference type="EMBL" id="UWOC01000027">
    <property type="protein sequence ID" value="VCU07390.1"/>
    <property type="molecule type" value="Genomic_DNA"/>
</dbReference>
<reference evidence="3" key="1">
    <citation type="submission" date="2018-10" db="EMBL/GenBank/DDBJ databases">
        <authorList>
            <person name="Peiro R."/>
            <person name="Begona"/>
            <person name="Cbmso G."/>
            <person name="Lopez M."/>
            <person name="Gonzalez S."/>
            <person name="Sacristan E."/>
            <person name="Castillo E."/>
        </authorList>
    </citation>
    <scope>NUCLEOTIDE SEQUENCE [LARGE SCALE GENOMIC DNA]</scope>
</reference>
<feature type="domain" description="EVE" evidence="1">
    <location>
        <begin position="2"/>
        <end position="135"/>
    </location>
</feature>
<proteinExistence type="predicted"/>
<dbReference type="InterPro" id="IPR052181">
    <property type="entry name" value="5hmC_binding"/>
</dbReference>